<dbReference type="Gene3D" id="1.10.10.10">
    <property type="entry name" value="Winged helix-like DNA-binding domain superfamily/Winged helix DNA-binding domain"/>
    <property type="match status" value="1"/>
</dbReference>
<dbReference type="PRINTS" id="PR00039">
    <property type="entry name" value="HTHLYSR"/>
</dbReference>
<evidence type="ECO:0000313" key="5">
    <source>
        <dbReference type="EMBL" id="SFV11098.1"/>
    </source>
</evidence>
<evidence type="ECO:0000256" key="1">
    <source>
        <dbReference type="ARBA" id="ARBA00009437"/>
    </source>
</evidence>
<dbReference type="PANTHER" id="PTHR30126">
    <property type="entry name" value="HTH-TYPE TRANSCRIPTIONAL REGULATOR"/>
    <property type="match status" value="1"/>
</dbReference>
<dbReference type="RefSeq" id="WP_093558661.1">
    <property type="nucleotide sequence ID" value="NZ_FPBO01000033.1"/>
</dbReference>
<protein>
    <submittedName>
        <fullName evidence="5">Regulatory helix-turn-helix protein, lysR family</fullName>
    </submittedName>
</protein>
<dbReference type="STRING" id="1035707.SAMN05216552_103331"/>
<feature type="domain" description="HTH lysR-type" evidence="4">
    <location>
        <begin position="1"/>
        <end position="58"/>
    </location>
</feature>
<evidence type="ECO:0000259" key="4">
    <source>
        <dbReference type="PROSITE" id="PS50931"/>
    </source>
</evidence>
<dbReference type="PANTHER" id="PTHR30126:SF2">
    <property type="entry name" value="HTH-TYPE TRANSCRIPTIONAL REGULATOR YJIE"/>
    <property type="match status" value="1"/>
</dbReference>
<dbReference type="InterPro" id="IPR036390">
    <property type="entry name" value="WH_DNA-bd_sf"/>
</dbReference>
<dbReference type="GO" id="GO:0000976">
    <property type="term" value="F:transcription cis-regulatory region binding"/>
    <property type="evidence" value="ECO:0007669"/>
    <property type="project" value="TreeGrafter"/>
</dbReference>
<dbReference type="EMBL" id="FPBO01000033">
    <property type="protein sequence ID" value="SFV11098.1"/>
    <property type="molecule type" value="Genomic_DNA"/>
</dbReference>
<accession>A0A1I7LN58</accession>
<gene>
    <name evidence="5" type="ORF">SAMN05216552_103331</name>
</gene>
<dbReference type="AlphaFoldDB" id="A0A1I7LN58"/>
<evidence type="ECO:0000313" key="6">
    <source>
        <dbReference type="Proteomes" id="UP000199391"/>
    </source>
</evidence>
<dbReference type="GO" id="GO:0003700">
    <property type="term" value="F:DNA-binding transcription factor activity"/>
    <property type="evidence" value="ECO:0007669"/>
    <property type="project" value="InterPro"/>
</dbReference>
<keyword evidence="2" id="KW-0805">Transcription regulation</keyword>
<comment type="similarity">
    <text evidence="1">Belongs to the LysR transcriptional regulatory family.</text>
</comment>
<evidence type="ECO:0000256" key="2">
    <source>
        <dbReference type="ARBA" id="ARBA00023015"/>
    </source>
</evidence>
<organism evidence="5 6">
    <name type="scientific">Pseudoduganella namucuonensis</name>
    <dbReference type="NCBI Taxonomy" id="1035707"/>
    <lineage>
        <taxon>Bacteria</taxon>
        <taxon>Pseudomonadati</taxon>
        <taxon>Pseudomonadota</taxon>
        <taxon>Betaproteobacteria</taxon>
        <taxon>Burkholderiales</taxon>
        <taxon>Oxalobacteraceae</taxon>
        <taxon>Telluria group</taxon>
        <taxon>Pseudoduganella</taxon>
    </lineage>
</organism>
<dbReference type="InterPro" id="IPR000847">
    <property type="entry name" value="LysR_HTH_N"/>
</dbReference>
<dbReference type="SUPFAM" id="SSF46785">
    <property type="entry name" value="Winged helix' DNA-binding domain"/>
    <property type="match status" value="1"/>
</dbReference>
<dbReference type="InterPro" id="IPR036388">
    <property type="entry name" value="WH-like_DNA-bd_sf"/>
</dbReference>
<dbReference type="PROSITE" id="PS50931">
    <property type="entry name" value="HTH_LYSR"/>
    <property type="match status" value="1"/>
</dbReference>
<keyword evidence="6" id="KW-1185">Reference proteome</keyword>
<sequence length="85" mass="9578">MDTKWVEDFICLADTRSFSRSASARHSSQSAFSRRIQSLETWLGTELVDRSSMPPTLTPAGRHFHGIAINLVKQLNQFRNGLGNE</sequence>
<dbReference type="Pfam" id="PF00126">
    <property type="entry name" value="HTH_1"/>
    <property type="match status" value="1"/>
</dbReference>
<name>A0A1I7LN58_9BURK</name>
<reference evidence="6" key="1">
    <citation type="submission" date="2016-10" db="EMBL/GenBank/DDBJ databases">
        <authorList>
            <person name="Varghese N."/>
            <person name="Submissions S."/>
        </authorList>
    </citation>
    <scope>NUCLEOTIDE SEQUENCE [LARGE SCALE GENOMIC DNA]</scope>
    <source>
        <strain evidence="6">CGMCC 1.11014</strain>
    </source>
</reference>
<proteinExistence type="inferred from homology"/>
<dbReference type="OrthoDB" id="8715249at2"/>
<keyword evidence="3" id="KW-0804">Transcription</keyword>
<evidence type="ECO:0000256" key="3">
    <source>
        <dbReference type="ARBA" id="ARBA00023163"/>
    </source>
</evidence>
<dbReference type="Proteomes" id="UP000199391">
    <property type="component" value="Unassembled WGS sequence"/>
</dbReference>